<name>A0A4D6MRC7_VIGUN</name>
<dbReference type="Proteomes" id="UP000501690">
    <property type="component" value="Linkage Group LG8"/>
</dbReference>
<protein>
    <submittedName>
        <fullName evidence="2">Uncharacterized protein</fullName>
    </submittedName>
</protein>
<evidence type="ECO:0000313" key="3">
    <source>
        <dbReference type="Proteomes" id="UP000501690"/>
    </source>
</evidence>
<dbReference type="EMBL" id="CP039352">
    <property type="protein sequence ID" value="QCE03142.1"/>
    <property type="molecule type" value="Genomic_DNA"/>
</dbReference>
<accession>A0A4D6MRC7</accession>
<reference evidence="2 3" key="1">
    <citation type="submission" date="2019-04" db="EMBL/GenBank/DDBJ databases">
        <title>An improved genome assembly and genetic linkage map for asparagus bean, Vigna unguiculata ssp. sesquipedialis.</title>
        <authorList>
            <person name="Xia Q."/>
            <person name="Zhang R."/>
            <person name="Dong Y."/>
        </authorList>
    </citation>
    <scope>NUCLEOTIDE SEQUENCE [LARGE SCALE GENOMIC DNA]</scope>
    <source>
        <tissue evidence="2">Leaf</tissue>
    </source>
</reference>
<keyword evidence="3" id="KW-1185">Reference proteome</keyword>
<proteinExistence type="predicted"/>
<organism evidence="2 3">
    <name type="scientific">Vigna unguiculata</name>
    <name type="common">Cowpea</name>
    <dbReference type="NCBI Taxonomy" id="3917"/>
    <lineage>
        <taxon>Eukaryota</taxon>
        <taxon>Viridiplantae</taxon>
        <taxon>Streptophyta</taxon>
        <taxon>Embryophyta</taxon>
        <taxon>Tracheophyta</taxon>
        <taxon>Spermatophyta</taxon>
        <taxon>Magnoliopsida</taxon>
        <taxon>eudicotyledons</taxon>
        <taxon>Gunneridae</taxon>
        <taxon>Pentapetalae</taxon>
        <taxon>rosids</taxon>
        <taxon>fabids</taxon>
        <taxon>Fabales</taxon>
        <taxon>Fabaceae</taxon>
        <taxon>Papilionoideae</taxon>
        <taxon>50 kb inversion clade</taxon>
        <taxon>NPAAA clade</taxon>
        <taxon>indigoferoid/millettioid clade</taxon>
        <taxon>Phaseoleae</taxon>
        <taxon>Vigna</taxon>
    </lineage>
</organism>
<gene>
    <name evidence="2" type="ORF">DEO72_LG8g1163</name>
</gene>
<dbReference type="AlphaFoldDB" id="A0A4D6MRC7"/>
<evidence type="ECO:0000256" key="1">
    <source>
        <dbReference type="SAM" id="MobiDB-lite"/>
    </source>
</evidence>
<sequence>MHLHYLTCFRLYDKVLHKVGAERASVTTIIVDSLGANYRIVWALSKYFPNVKTFGKGWSYRCCPRDLGTKSSTSCYGSRSKTYQSHPSA</sequence>
<evidence type="ECO:0000313" key="2">
    <source>
        <dbReference type="EMBL" id="QCE03142.1"/>
    </source>
</evidence>
<feature type="region of interest" description="Disordered" evidence="1">
    <location>
        <begin position="69"/>
        <end position="89"/>
    </location>
</feature>